<dbReference type="AlphaFoldDB" id="A0A0L6VT54"/>
<sequence>MSVFDDRFGDDVSQEITQDILRTPGYPKVINQFATWMVGINPVAKFALCTRPLNVTIEHLLNLSPLEEVSDAHGPAIGKRGGAGSVSQNKSAHATEQQQLSTGTAHPDLQASACQDATAPCSSSSCGDPFPGGPAGKAHASKVWSKALGRTVSRTVVTSLVVLVSILMPNFERVMAFLGVESLVSLPLSH</sequence>
<feature type="compositionally biased region" description="Polar residues" evidence="1">
    <location>
        <begin position="85"/>
        <end position="104"/>
    </location>
</feature>
<reference evidence="2" key="1">
    <citation type="submission" date="2015-08" db="EMBL/GenBank/DDBJ databases">
        <title>Next Generation Sequencing and Analysis of the Genome of Puccinia sorghi L Schw, the Causal Agent of Maize Common Rust.</title>
        <authorList>
            <person name="Rochi L."/>
            <person name="Burguener G."/>
            <person name="Darino M."/>
            <person name="Turjanski A."/>
            <person name="Kreff E."/>
            <person name="Dieguez M.J."/>
            <person name="Sacco F."/>
        </authorList>
    </citation>
    <scope>NUCLEOTIDE SEQUENCE [LARGE SCALE GENOMIC DNA]</scope>
    <source>
        <strain evidence="2">RO10H11247</strain>
    </source>
</reference>
<dbReference type="OrthoDB" id="655540at2759"/>
<organism evidence="2 3">
    <name type="scientific">Puccinia sorghi</name>
    <dbReference type="NCBI Taxonomy" id="27349"/>
    <lineage>
        <taxon>Eukaryota</taxon>
        <taxon>Fungi</taxon>
        <taxon>Dikarya</taxon>
        <taxon>Basidiomycota</taxon>
        <taxon>Pucciniomycotina</taxon>
        <taxon>Pucciniomycetes</taxon>
        <taxon>Pucciniales</taxon>
        <taxon>Pucciniaceae</taxon>
        <taxon>Puccinia</taxon>
    </lineage>
</organism>
<feature type="region of interest" description="Disordered" evidence="1">
    <location>
        <begin position="73"/>
        <end position="106"/>
    </location>
</feature>
<dbReference type="Proteomes" id="UP000037035">
    <property type="component" value="Unassembled WGS sequence"/>
</dbReference>
<evidence type="ECO:0000313" key="3">
    <source>
        <dbReference type="Proteomes" id="UP000037035"/>
    </source>
</evidence>
<name>A0A0L6VT54_9BASI</name>
<gene>
    <name evidence="2" type="ORF">VP01_10893g1</name>
</gene>
<keyword evidence="3" id="KW-1185">Reference proteome</keyword>
<dbReference type="VEuPathDB" id="FungiDB:VP01_10893g1"/>
<dbReference type="STRING" id="27349.A0A0L6VT54"/>
<dbReference type="EMBL" id="LAVV01000991">
    <property type="protein sequence ID" value="KNZ63883.1"/>
    <property type="molecule type" value="Genomic_DNA"/>
</dbReference>
<evidence type="ECO:0000256" key="1">
    <source>
        <dbReference type="SAM" id="MobiDB-lite"/>
    </source>
</evidence>
<protein>
    <submittedName>
        <fullName evidence="2">Uncharacterized protein</fullName>
    </submittedName>
</protein>
<evidence type="ECO:0000313" key="2">
    <source>
        <dbReference type="EMBL" id="KNZ63883.1"/>
    </source>
</evidence>
<comment type="caution">
    <text evidence="2">The sequence shown here is derived from an EMBL/GenBank/DDBJ whole genome shotgun (WGS) entry which is preliminary data.</text>
</comment>
<accession>A0A0L6VT54</accession>
<proteinExistence type="predicted"/>